<feature type="compositionally biased region" description="Low complexity" evidence="8">
    <location>
        <begin position="442"/>
        <end position="458"/>
    </location>
</feature>
<dbReference type="Pfam" id="PF08352">
    <property type="entry name" value="oligo_HPY"/>
    <property type="match status" value="1"/>
</dbReference>
<organism evidence="10 11">
    <name type="scientific">Streptosporangium vulgare</name>
    <dbReference type="NCBI Taxonomy" id="46190"/>
    <lineage>
        <taxon>Bacteria</taxon>
        <taxon>Bacillati</taxon>
        <taxon>Actinomycetota</taxon>
        <taxon>Actinomycetes</taxon>
        <taxon>Streptosporangiales</taxon>
        <taxon>Streptosporangiaceae</taxon>
        <taxon>Streptosporangium</taxon>
    </lineage>
</organism>
<dbReference type="Gene3D" id="3.40.50.300">
    <property type="entry name" value="P-loop containing nucleotide triphosphate hydrolases"/>
    <property type="match status" value="1"/>
</dbReference>
<dbReference type="GO" id="GO:0005524">
    <property type="term" value="F:ATP binding"/>
    <property type="evidence" value="ECO:0007669"/>
    <property type="project" value="UniProtKB-KW"/>
</dbReference>
<keyword evidence="3" id="KW-0813">Transport</keyword>
<dbReference type="Proteomes" id="UP001589610">
    <property type="component" value="Unassembled WGS sequence"/>
</dbReference>
<comment type="similarity">
    <text evidence="2">Belongs to the ABC transporter superfamily.</text>
</comment>
<evidence type="ECO:0000256" key="6">
    <source>
        <dbReference type="ARBA" id="ARBA00022840"/>
    </source>
</evidence>
<evidence type="ECO:0000256" key="5">
    <source>
        <dbReference type="ARBA" id="ARBA00022741"/>
    </source>
</evidence>
<comment type="caution">
    <text evidence="10">The sequence shown here is derived from an EMBL/GenBank/DDBJ whole genome shotgun (WGS) entry which is preliminary data.</text>
</comment>
<dbReference type="Pfam" id="PF00005">
    <property type="entry name" value="ABC_tran"/>
    <property type="match status" value="1"/>
</dbReference>
<dbReference type="PROSITE" id="PS50893">
    <property type="entry name" value="ABC_TRANSPORTER_2"/>
    <property type="match status" value="1"/>
</dbReference>
<evidence type="ECO:0000313" key="10">
    <source>
        <dbReference type="EMBL" id="MFB9679650.1"/>
    </source>
</evidence>
<dbReference type="SUPFAM" id="SSF52540">
    <property type="entry name" value="P-loop containing nucleoside triphosphate hydrolases"/>
    <property type="match status" value="1"/>
</dbReference>
<feature type="region of interest" description="Disordered" evidence="8">
    <location>
        <begin position="1"/>
        <end position="52"/>
    </location>
</feature>
<evidence type="ECO:0000256" key="8">
    <source>
        <dbReference type="SAM" id="MobiDB-lite"/>
    </source>
</evidence>
<evidence type="ECO:0000256" key="1">
    <source>
        <dbReference type="ARBA" id="ARBA00004202"/>
    </source>
</evidence>
<proteinExistence type="inferred from homology"/>
<sequence length="484" mass="50157">MSTRSEKASMTPGERLSAAVRTWGTRGARKPEGTEGDPGPRDAGRSGPPGVRVGDLSVVYRTSAGELPAVSGIDLELVPGTITGVVGESGSGKSTLALSLLNAVQPPGRIRSGSVEIDGLGDVVGLRGDDLRRARGRHIGYVFQAAQNSLNPLKTVGKQLLDLGRSHDIQDLRGLVRDAKDLLGRMGMDGARVLDSHQHELSGGMRQRVGIMLALVLNAHLVILDEPTTALDMITQATILRIVREVHEERGLTTLVITHDLGVVAEVADRLAVMYGGRVVEQGPTIEVLGAPRHPYTQGLIRAIPRLIGDIGEARALPGRPPTLGTVPSRGCVFRERCELRMDVCETEEPPAVSRGEWIVACHAVAARHADEDADAARTGNGAANGSGTANATRTANGRTNGNGTGNGAGNGAGTAAPGANEDGTANGTRTANGTGIGTGNTNGTRNGNGDEAANGDGTAYEERDAVPRGAGLGVRAHGPREKT</sequence>
<dbReference type="RefSeq" id="WP_386161000.1">
    <property type="nucleotide sequence ID" value="NZ_JBHMBS010000017.1"/>
</dbReference>
<keyword evidence="6 10" id="KW-0067">ATP-binding</keyword>
<feature type="compositionally biased region" description="Gly residues" evidence="8">
    <location>
        <begin position="401"/>
        <end position="413"/>
    </location>
</feature>
<dbReference type="InterPro" id="IPR003439">
    <property type="entry name" value="ABC_transporter-like_ATP-bd"/>
</dbReference>
<reference evidence="10 11" key="1">
    <citation type="submission" date="2024-09" db="EMBL/GenBank/DDBJ databases">
        <authorList>
            <person name="Sun Q."/>
            <person name="Mori K."/>
        </authorList>
    </citation>
    <scope>NUCLEOTIDE SEQUENCE [LARGE SCALE GENOMIC DNA]</scope>
    <source>
        <strain evidence="10 11">JCM 3028</strain>
    </source>
</reference>
<keyword evidence="7" id="KW-0472">Membrane</keyword>
<feature type="domain" description="ABC transporter" evidence="9">
    <location>
        <begin position="51"/>
        <end position="301"/>
    </location>
</feature>
<evidence type="ECO:0000256" key="4">
    <source>
        <dbReference type="ARBA" id="ARBA00022475"/>
    </source>
</evidence>
<dbReference type="PANTHER" id="PTHR43297:SF2">
    <property type="entry name" value="DIPEPTIDE TRANSPORT ATP-BINDING PROTEIN DPPD"/>
    <property type="match status" value="1"/>
</dbReference>
<dbReference type="InterPro" id="IPR003593">
    <property type="entry name" value="AAA+_ATPase"/>
</dbReference>
<keyword evidence="4" id="KW-1003">Cell membrane</keyword>
<accession>A0ABV5TMK2</accession>
<feature type="region of interest" description="Disordered" evidence="8">
    <location>
        <begin position="376"/>
        <end position="484"/>
    </location>
</feature>
<dbReference type="SMART" id="SM00382">
    <property type="entry name" value="AAA"/>
    <property type="match status" value="1"/>
</dbReference>
<name>A0ABV5TMK2_9ACTN</name>
<evidence type="ECO:0000256" key="2">
    <source>
        <dbReference type="ARBA" id="ARBA00005417"/>
    </source>
</evidence>
<gene>
    <name evidence="10" type="ORF">ACFFRH_29555</name>
</gene>
<dbReference type="PANTHER" id="PTHR43297">
    <property type="entry name" value="OLIGOPEPTIDE TRANSPORT ATP-BINDING PROTEIN APPD"/>
    <property type="match status" value="1"/>
</dbReference>
<feature type="compositionally biased region" description="Low complexity" evidence="8">
    <location>
        <begin position="414"/>
        <end position="434"/>
    </location>
</feature>
<dbReference type="InterPro" id="IPR027417">
    <property type="entry name" value="P-loop_NTPase"/>
</dbReference>
<comment type="subcellular location">
    <subcellularLocation>
        <location evidence="1">Cell membrane</location>
        <topology evidence="1">Peripheral membrane protein</topology>
    </subcellularLocation>
</comment>
<evidence type="ECO:0000256" key="7">
    <source>
        <dbReference type="ARBA" id="ARBA00023136"/>
    </source>
</evidence>
<feature type="compositionally biased region" description="Basic and acidic residues" evidence="8">
    <location>
        <begin position="29"/>
        <end position="44"/>
    </location>
</feature>
<evidence type="ECO:0000259" key="9">
    <source>
        <dbReference type="PROSITE" id="PS50893"/>
    </source>
</evidence>
<feature type="compositionally biased region" description="Low complexity" evidence="8">
    <location>
        <begin position="377"/>
        <end position="400"/>
    </location>
</feature>
<dbReference type="InterPro" id="IPR050388">
    <property type="entry name" value="ABC_Ni/Peptide_Import"/>
</dbReference>
<dbReference type="NCBIfam" id="TIGR01727">
    <property type="entry name" value="oligo_HPY"/>
    <property type="match status" value="1"/>
</dbReference>
<evidence type="ECO:0000256" key="3">
    <source>
        <dbReference type="ARBA" id="ARBA00022448"/>
    </source>
</evidence>
<keyword evidence="11" id="KW-1185">Reference proteome</keyword>
<dbReference type="InterPro" id="IPR013563">
    <property type="entry name" value="Oligopep_ABC_C"/>
</dbReference>
<protein>
    <submittedName>
        <fullName evidence="10">ABC transporter ATP-binding protein</fullName>
    </submittedName>
</protein>
<dbReference type="EMBL" id="JBHMBS010000017">
    <property type="protein sequence ID" value="MFB9679650.1"/>
    <property type="molecule type" value="Genomic_DNA"/>
</dbReference>
<keyword evidence="5" id="KW-0547">Nucleotide-binding</keyword>
<dbReference type="CDD" id="cd03257">
    <property type="entry name" value="ABC_NikE_OppD_transporters"/>
    <property type="match status" value="1"/>
</dbReference>
<evidence type="ECO:0000313" key="11">
    <source>
        <dbReference type="Proteomes" id="UP001589610"/>
    </source>
</evidence>